<comment type="caution">
    <text evidence="1">The sequence shown here is derived from an EMBL/GenBank/DDBJ whole genome shotgun (WGS) entry which is preliminary data.</text>
</comment>
<organism evidence="1 2">
    <name type="scientific">Vespula pensylvanica</name>
    <name type="common">Western yellow jacket</name>
    <name type="synonym">Wasp</name>
    <dbReference type="NCBI Taxonomy" id="30213"/>
    <lineage>
        <taxon>Eukaryota</taxon>
        <taxon>Metazoa</taxon>
        <taxon>Ecdysozoa</taxon>
        <taxon>Arthropoda</taxon>
        <taxon>Hexapoda</taxon>
        <taxon>Insecta</taxon>
        <taxon>Pterygota</taxon>
        <taxon>Neoptera</taxon>
        <taxon>Endopterygota</taxon>
        <taxon>Hymenoptera</taxon>
        <taxon>Apocrita</taxon>
        <taxon>Aculeata</taxon>
        <taxon>Vespoidea</taxon>
        <taxon>Vespidae</taxon>
        <taxon>Vespinae</taxon>
        <taxon>Vespula</taxon>
    </lineage>
</organism>
<keyword evidence="2" id="KW-1185">Reference proteome</keyword>
<dbReference type="EMBL" id="JACSDY010000001">
    <property type="protein sequence ID" value="KAF7438625.1"/>
    <property type="molecule type" value="Genomic_DNA"/>
</dbReference>
<dbReference type="Proteomes" id="UP000600918">
    <property type="component" value="Unassembled WGS sequence"/>
</dbReference>
<name>A0A834PFD0_VESPE</name>
<gene>
    <name evidence="1" type="ORF">H0235_001016</name>
</gene>
<dbReference type="AlphaFoldDB" id="A0A834PFD0"/>
<proteinExistence type="predicted"/>
<reference evidence="1" key="1">
    <citation type="journal article" date="2020" name="G3 (Bethesda)">
        <title>High-Quality Assemblies for Three Invasive Social Wasps from the &lt;i&gt;Vespula&lt;/i&gt; Genus.</title>
        <authorList>
            <person name="Harrop T.W.R."/>
            <person name="Guhlin J."/>
            <person name="McLaughlin G.M."/>
            <person name="Permina E."/>
            <person name="Stockwell P."/>
            <person name="Gilligan J."/>
            <person name="Le Lec M.F."/>
            <person name="Gruber M.A.M."/>
            <person name="Quinn O."/>
            <person name="Lovegrove M."/>
            <person name="Duncan E.J."/>
            <person name="Remnant E.J."/>
            <person name="Van Eeckhoven J."/>
            <person name="Graham B."/>
            <person name="Knapp R.A."/>
            <person name="Langford K.W."/>
            <person name="Kronenberg Z."/>
            <person name="Press M.O."/>
            <person name="Eacker S.M."/>
            <person name="Wilson-Rankin E.E."/>
            <person name="Purcell J."/>
            <person name="Lester P.J."/>
            <person name="Dearden P.K."/>
        </authorList>
    </citation>
    <scope>NUCLEOTIDE SEQUENCE</scope>
    <source>
        <strain evidence="1">Volc-1</strain>
    </source>
</reference>
<sequence>MKNRGKWDMKAGSFQCDGDSTCLEKEEEVAETTLLKNKEFSTIFRIVKRHVLSSANKKRIDAFHECPTRSVTSIPNKHRNLDSFELVDAFDLRMDLIHIWLHMNSLYVQIPEGSPSVANHDRSPRGVLSRTFREAFLDNFES</sequence>
<evidence type="ECO:0000313" key="1">
    <source>
        <dbReference type="EMBL" id="KAF7438625.1"/>
    </source>
</evidence>
<evidence type="ECO:0000313" key="2">
    <source>
        <dbReference type="Proteomes" id="UP000600918"/>
    </source>
</evidence>
<protein>
    <submittedName>
        <fullName evidence="1">Uncharacterized protein</fullName>
    </submittedName>
</protein>
<accession>A0A834PFD0</accession>